<dbReference type="InterPro" id="IPR019226">
    <property type="entry name" value="DUF2158"/>
</dbReference>
<name>A0A9X1P879_9HYPH</name>
<sequence length="55" mass="5923">MADQVQVGDVVQLLSGGPSMTVEDIIQGPRAKCVWFAEDKLQTGVFAFALLKKVS</sequence>
<dbReference type="EMBL" id="JAJUWU010000036">
    <property type="protein sequence ID" value="MCE7030966.1"/>
    <property type="molecule type" value="Genomic_DNA"/>
</dbReference>
<keyword evidence="2" id="KW-1185">Reference proteome</keyword>
<accession>A0A9X1P879</accession>
<proteinExistence type="predicted"/>
<gene>
    <name evidence="1" type="ORF">LZD57_23585</name>
</gene>
<dbReference type="RefSeq" id="WP_233722036.1">
    <property type="nucleotide sequence ID" value="NZ_JAJUWU010000036.1"/>
</dbReference>
<evidence type="ECO:0000313" key="2">
    <source>
        <dbReference type="Proteomes" id="UP001139035"/>
    </source>
</evidence>
<dbReference type="AlphaFoldDB" id="A0A9X1P879"/>
<dbReference type="Pfam" id="PF09926">
    <property type="entry name" value="DUF2158"/>
    <property type="match status" value="1"/>
</dbReference>
<organism evidence="1 2">
    <name type="scientific">Jiella avicenniae</name>
    <dbReference type="NCBI Taxonomy" id="2907202"/>
    <lineage>
        <taxon>Bacteria</taxon>
        <taxon>Pseudomonadati</taxon>
        <taxon>Pseudomonadota</taxon>
        <taxon>Alphaproteobacteria</taxon>
        <taxon>Hyphomicrobiales</taxon>
        <taxon>Aurantimonadaceae</taxon>
        <taxon>Jiella</taxon>
    </lineage>
</organism>
<protein>
    <submittedName>
        <fullName evidence="1">DUF2158 domain-containing protein</fullName>
    </submittedName>
</protein>
<comment type="caution">
    <text evidence="1">The sequence shown here is derived from an EMBL/GenBank/DDBJ whole genome shotgun (WGS) entry which is preliminary data.</text>
</comment>
<dbReference type="Proteomes" id="UP001139035">
    <property type="component" value="Unassembled WGS sequence"/>
</dbReference>
<reference evidence="1" key="1">
    <citation type="submission" date="2022-01" db="EMBL/GenBank/DDBJ databases">
        <title>Jiella avicenniae sp. nov., a novel endophytic bacterium isolated from bark of Avicennia marina.</title>
        <authorList>
            <person name="Tuo L."/>
        </authorList>
    </citation>
    <scope>NUCLEOTIDE SEQUENCE</scope>
    <source>
        <strain evidence="1">CBK1P-4</strain>
    </source>
</reference>
<evidence type="ECO:0000313" key="1">
    <source>
        <dbReference type="EMBL" id="MCE7030966.1"/>
    </source>
</evidence>